<protein>
    <submittedName>
        <fullName evidence="1">Nucleoid-associated protein</fullName>
    </submittedName>
</protein>
<gene>
    <name evidence="1" type="ORF">HRQ91_09325</name>
</gene>
<name>A0A975F4S1_9SPIR</name>
<reference evidence="1 2" key="1">
    <citation type="journal article" date="2021" name="Microbiol. Resour. Announc.">
        <title>Complete Genome Sequences of Three Human Oral Treponema parvum Isolates.</title>
        <authorList>
            <person name="Zeng H."/>
            <person name="Watt R.M."/>
        </authorList>
    </citation>
    <scope>NUCLEOTIDE SEQUENCE [LARGE SCALE GENOMIC DNA]</scope>
    <source>
        <strain evidence="1 2">ATCC 700770</strain>
    </source>
</reference>
<dbReference type="KEGG" id="tpav:HRQ91_09325"/>
<dbReference type="RefSeq" id="WP_210119291.1">
    <property type="nucleotide sequence ID" value="NZ_CP054142.1"/>
</dbReference>
<proteinExistence type="predicted"/>
<evidence type="ECO:0000313" key="1">
    <source>
        <dbReference type="EMBL" id="QTQ14644.1"/>
    </source>
</evidence>
<dbReference type="Proteomes" id="UP000671908">
    <property type="component" value="Chromosome"/>
</dbReference>
<keyword evidence="2" id="KW-1185">Reference proteome</keyword>
<dbReference type="AlphaFoldDB" id="A0A975F4S1"/>
<accession>A0A975F4S1</accession>
<dbReference type="EMBL" id="CP054142">
    <property type="protein sequence ID" value="QTQ14644.1"/>
    <property type="molecule type" value="Genomic_DNA"/>
</dbReference>
<evidence type="ECO:0000313" key="2">
    <source>
        <dbReference type="Proteomes" id="UP000671908"/>
    </source>
</evidence>
<sequence>MEIIFYNLLKVDNEENTVSVESFANKQNIQGYIWDLITNCVDTKGDREYIFDPNLQTTKTHIDNIIQNNNSRDDVCKLLAEKLLSVENDTKEKIAHLDKEIPKGILMISFTKMTETEYKLIITKADYTEFLEELSGEKKSGLPTKKKIFKSFIMNVSYFDYKFEYTKILTYDANSKKAAYWWKNFLELSEVRDDIKNTKTAYDAIKKDIIEPLRRKHKQDYLYLRNATIAYFRTDGDFDINHYKDVIIGNYQPFDNSLNIENIKIKIERLPQKHGFDNSFQKTPTVITDKFKDTIFLSEGIELKLKQDILDINRVIKPHRDDEGKEYIMILSSEGYQYAIGLDREQNE</sequence>
<organism evidence="1 2">
    <name type="scientific">Treponema parvum</name>
    <dbReference type="NCBI Taxonomy" id="138851"/>
    <lineage>
        <taxon>Bacteria</taxon>
        <taxon>Pseudomonadati</taxon>
        <taxon>Spirochaetota</taxon>
        <taxon>Spirochaetia</taxon>
        <taxon>Spirochaetales</taxon>
        <taxon>Treponemataceae</taxon>
        <taxon>Treponema</taxon>
    </lineage>
</organism>